<evidence type="ECO:0000313" key="3">
    <source>
        <dbReference type="Proteomes" id="UP000246740"/>
    </source>
</evidence>
<protein>
    <submittedName>
        <fullName evidence="2">Uncharacterized protein</fullName>
    </submittedName>
</protein>
<name>A0A317XXE1_9BASI</name>
<dbReference type="Proteomes" id="UP000246740">
    <property type="component" value="Unassembled WGS sequence"/>
</dbReference>
<reference evidence="2 3" key="1">
    <citation type="journal article" date="2018" name="Mol. Biol. Evol.">
        <title>Broad Genomic Sampling Reveals a Smut Pathogenic Ancestry of the Fungal Clade Ustilaginomycotina.</title>
        <authorList>
            <person name="Kijpornyongpan T."/>
            <person name="Mondo S.J."/>
            <person name="Barry K."/>
            <person name="Sandor L."/>
            <person name="Lee J."/>
            <person name="Lipzen A."/>
            <person name="Pangilinan J."/>
            <person name="LaButti K."/>
            <person name="Hainaut M."/>
            <person name="Henrissat B."/>
            <person name="Grigoriev I.V."/>
            <person name="Spatafora J.W."/>
            <person name="Aime M.C."/>
        </authorList>
    </citation>
    <scope>NUCLEOTIDE SEQUENCE [LARGE SCALE GENOMIC DNA]</scope>
    <source>
        <strain evidence="2 3">MCA 3645</strain>
    </source>
</reference>
<sequence>MCAHLFFSFFFLFRGCQRLCFGAVDVHAALGLFGFLNCRLCTLLYAVFLVYAFSWPIYLGIYQALDQDL</sequence>
<evidence type="ECO:0000313" key="2">
    <source>
        <dbReference type="EMBL" id="PWZ02934.1"/>
    </source>
</evidence>
<dbReference type="EMBL" id="KZ819188">
    <property type="protein sequence ID" value="PWZ02934.1"/>
    <property type="molecule type" value="Genomic_DNA"/>
</dbReference>
<organism evidence="2 3">
    <name type="scientific">Testicularia cyperi</name>
    <dbReference type="NCBI Taxonomy" id="1882483"/>
    <lineage>
        <taxon>Eukaryota</taxon>
        <taxon>Fungi</taxon>
        <taxon>Dikarya</taxon>
        <taxon>Basidiomycota</taxon>
        <taxon>Ustilaginomycotina</taxon>
        <taxon>Ustilaginomycetes</taxon>
        <taxon>Ustilaginales</taxon>
        <taxon>Anthracoideaceae</taxon>
        <taxon>Testicularia</taxon>
    </lineage>
</organism>
<accession>A0A317XXE1</accession>
<keyword evidence="1" id="KW-0732">Signal</keyword>
<keyword evidence="3" id="KW-1185">Reference proteome</keyword>
<dbReference type="InParanoid" id="A0A317XXE1"/>
<proteinExistence type="predicted"/>
<gene>
    <name evidence="2" type="ORF">BCV70DRAFT_197183</name>
</gene>
<feature type="signal peptide" evidence="1">
    <location>
        <begin position="1"/>
        <end position="18"/>
    </location>
</feature>
<feature type="chain" id="PRO_5016266522" evidence="1">
    <location>
        <begin position="19"/>
        <end position="69"/>
    </location>
</feature>
<evidence type="ECO:0000256" key="1">
    <source>
        <dbReference type="SAM" id="SignalP"/>
    </source>
</evidence>
<dbReference type="AlphaFoldDB" id="A0A317XXE1"/>